<dbReference type="Proteomes" id="UP000821853">
    <property type="component" value="Unassembled WGS sequence"/>
</dbReference>
<comment type="caution">
    <text evidence="2">The sequence shown here is derived from an EMBL/GenBank/DDBJ whole genome shotgun (WGS) entry which is preliminary data.</text>
</comment>
<keyword evidence="3" id="KW-1185">Reference proteome</keyword>
<proteinExistence type="predicted"/>
<dbReference type="AlphaFoldDB" id="A0A9J6HCN3"/>
<organism evidence="2 3">
    <name type="scientific">Haemaphysalis longicornis</name>
    <name type="common">Bush tick</name>
    <dbReference type="NCBI Taxonomy" id="44386"/>
    <lineage>
        <taxon>Eukaryota</taxon>
        <taxon>Metazoa</taxon>
        <taxon>Ecdysozoa</taxon>
        <taxon>Arthropoda</taxon>
        <taxon>Chelicerata</taxon>
        <taxon>Arachnida</taxon>
        <taxon>Acari</taxon>
        <taxon>Parasitiformes</taxon>
        <taxon>Ixodida</taxon>
        <taxon>Ixodoidea</taxon>
        <taxon>Ixodidae</taxon>
        <taxon>Haemaphysalinae</taxon>
        <taxon>Haemaphysalis</taxon>
    </lineage>
</organism>
<feature type="region of interest" description="Disordered" evidence="1">
    <location>
        <begin position="149"/>
        <end position="191"/>
    </location>
</feature>
<feature type="region of interest" description="Disordered" evidence="1">
    <location>
        <begin position="235"/>
        <end position="262"/>
    </location>
</feature>
<gene>
    <name evidence="2" type="ORF">HPB48_026625</name>
</gene>
<sequence length="341" mass="35358">MPQSGDIGVSGTTFFGAAGIATQTGASGEGGLPAGQRASHFEISVTLQVPRKTAEHPKAKKTVIGARACDGNSFRRFVSALSELLVSVRILIFVNANSALAGDTYRSQPFFKPACSPSMMNGQKNTPKRHRSASSLSVAVPFHRMLAASTGQQPAPPTEEPECQDVHVLPGPTRRGPMRRSAMLRGGPGSGRSGLEFELPWRACTAVRRANGACLPLPPGTELCKCGAVLLHESHKGSADSSPADPEPGALRPAVKEPAGVGVSTTGAPTSLLEGAVGAVFTGAALRTMEIGEEPPIIVLGDQAAEQGEPAVTVVNCGGQTLAQDTDVETAYRDLWGNSFV</sequence>
<evidence type="ECO:0000313" key="2">
    <source>
        <dbReference type="EMBL" id="KAH9384616.1"/>
    </source>
</evidence>
<name>A0A9J6HCN3_HAELO</name>
<reference evidence="2 3" key="1">
    <citation type="journal article" date="2020" name="Cell">
        <title>Large-Scale Comparative Analyses of Tick Genomes Elucidate Their Genetic Diversity and Vector Capacities.</title>
        <authorList>
            <consortium name="Tick Genome and Microbiome Consortium (TIGMIC)"/>
            <person name="Jia N."/>
            <person name="Wang J."/>
            <person name="Shi W."/>
            <person name="Du L."/>
            <person name="Sun Y."/>
            <person name="Zhan W."/>
            <person name="Jiang J.F."/>
            <person name="Wang Q."/>
            <person name="Zhang B."/>
            <person name="Ji P."/>
            <person name="Bell-Sakyi L."/>
            <person name="Cui X.M."/>
            <person name="Yuan T.T."/>
            <person name="Jiang B.G."/>
            <person name="Yang W.F."/>
            <person name="Lam T.T."/>
            <person name="Chang Q.C."/>
            <person name="Ding S.J."/>
            <person name="Wang X.J."/>
            <person name="Zhu J.G."/>
            <person name="Ruan X.D."/>
            <person name="Zhao L."/>
            <person name="Wei J.T."/>
            <person name="Ye R.Z."/>
            <person name="Que T.C."/>
            <person name="Du C.H."/>
            <person name="Zhou Y.H."/>
            <person name="Cheng J.X."/>
            <person name="Dai P.F."/>
            <person name="Guo W.B."/>
            <person name="Han X.H."/>
            <person name="Huang E.J."/>
            <person name="Li L.F."/>
            <person name="Wei W."/>
            <person name="Gao Y.C."/>
            <person name="Liu J.Z."/>
            <person name="Shao H.Z."/>
            <person name="Wang X."/>
            <person name="Wang C.C."/>
            <person name="Yang T.C."/>
            <person name="Huo Q.B."/>
            <person name="Li W."/>
            <person name="Chen H.Y."/>
            <person name="Chen S.E."/>
            <person name="Zhou L.G."/>
            <person name="Ni X.B."/>
            <person name="Tian J.H."/>
            <person name="Sheng Y."/>
            <person name="Liu T."/>
            <person name="Pan Y.S."/>
            <person name="Xia L.Y."/>
            <person name="Li J."/>
            <person name="Zhao F."/>
            <person name="Cao W.C."/>
        </authorList>
    </citation>
    <scope>NUCLEOTIDE SEQUENCE [LARGE SCALE GENOMIC DNA]</scope>
    <source>
        <strain evidence="2">HaeL-2018</strain>
    </source>
</reference>
<accession>A0A9J6HCN3</accession>
<evidence type="ECO:0000256" key="1">
    <source>
        <dbReference type="SAM" id="MobiDB-lite"/>
    </source>
</evidence>
<evidence type="ECO:0000313" key="3">
    <source>
        <dbReference type="Proteomes" id="UP000821853"/>
    </source>
</evidence>
<dbReference type="EMBL" id="JABSTR010002772">
    <property type="protein sequence ID" value="KAH9384616.1"/>
    <property type="molecule type" value="Genomic_DNA"/>
</dbReference>
<protein>
    <submittedName>
        <fullName evidence="2">Uncharacterized protein</fullName>
    </submittedName>
</protein>
<dbReference type="VEuPathDB" id="VectorBase:HLOH_045403"/>